<name>A0A4R6TUN7_9BACI</name>
<dbReference type="Pfam" id="PF03466">
    <property type="entry name" value="LysR_substrate"/>
    <property type="match status" value="1"/>
</dbReference>
<evidence type="ECO:0000313" key="7">
    <source>
        <dbReference type="Proteomes" id="UP000295632"/>
    </source>
</evidence>
<dbReference type="AlphaFoldDB" id="A0A4R6TUN7"/>
<dbReference type="GO" id="GO:0003700">
    <property type="term" value="F:DNA-binding transcription factor activity"/>
    <property type="evidence" value="ECO:0007669"/>
    <property type="project" value="InterPro"/>
</dbReference>
<dbReference type="PANTHER" id="PTHR30126">
    <property type="entry name" value="HTH-TYPE TRANSCRIPTIONAL REGULATOR"/>
    <property type="match status" value="1"/>
</dbReference>
<evidence type="ECO:0000259" key="5">
    <source>
        <dbReference type="PROSITE" id="PS50931"/>
    </source>
</evidence>
<dbReference type="InterPro" id="IPR036390">
    <property type="entry name" value="WH_DNA-bd_sf"/>
</dbReference>
<reference evidence="6 7" key="1">
    <citation type="submission" date="2019-03" db="EMBL/GenBank/DDBJ databases">
        <title>Genomic Encyclopedia of Type Strains, Phase IV (KMG-IV): sequencing the most valuable type-strain genomes for metagenomic binning, comparative biology and taxonomic classification.</title>
        <authorList>
            <person name="Goeker M."/>
        </authorList>
    </citation>
    <scope>NUCLEOTIDE SEQUENCE [LARGE SCALE GENOMIC DNA]</scope>
    <source>
        <strain evidence="6 7">DSM 28697</strain>
    </source>
</reference>
<accession>A0A4R6TUN7</accession>
<dbReference type="Pfam" id="PF00126">
    <property type="entry name" value="HTH_1"/>
    <property type="match status" value="1"/>
</dbReference>
<dbReference type="Gene3D" id="3.40.190.10">
    <property type="entry name" value="Periplasmic binding protein-like II"/>
    <property type="match status" value="2"/>
</dbReference>
<comment type="caution">
    <text evidence="6">The sequence shown here is derived from an EMBL/GenBank/DDBJ whole genome shotgun (WGS) entry which is preliminary data.</text>
</comment>
<evidence type="ECO:0000256" key="2">
    <source>
        <dbReference type="ARBA" id="ARBA00023015"/>
    </source>
</evidence>
<keyword evidence="3" id="KW-0238">DNA-binding</keyword>
<sequence>MQTNWLHTFVVAAAHEHFHRAAEVLFISQPTVTGHIRQLETSLGCELFSKRGRGIYLTEEGRLFLPKAKDMLALLDDGVQELRNYKEGYEETFTIAVSPVVADTRLAPWLREYRRRVSQRVRFNVLVRESEIIGQLVAEGAADLGLSRMAALQQQVENLPLYTEAVRCIAPHDGGDAESSPPVTLADCVQTMPLLTGNHPEYWTPLLEMLHHRFTGLQMMEVSQIHITKRFVEEGLGFSFLPSSAVRRELLEGRVLDIPTKELPSFKTTTYAVFRQNDTRSKQLGDYFHSLG</sequence>
<keyword evidence="7" id="KW-1185">Reference proteome</keyword>
<proteinExistence type="inferred from homology"/>
<dbReference type="RefSeq" id="WP_133581299.1">
    <property type="nucleotide sequence ID" value="NZ_SNYJ01000013.1"/>
</dbReference>
<evidence type="ECO:0000256" key="3">
    <source>
        <dbReference type="ARBA" id="ARBA00023125"/>
    </source>
</evidence>
<dbReference type="InterPro" id="IPR036388">
    <property type="entry name" value="WH-like_DNA-bd_sf"/>
</dbReference>
<dbReference type="EMBL" id="SNYJ01000013">
    <property type="protein sequence ID" value="TDQ37458.1"/>
    <property type="molecule type" value="Genomic_DNA"/>
</dbReference>
<evidence type="ECO:0000313" key="6">
    <source>
        <dbReference type="EMBL" id="TDQ37458.1"/>
    </source>
</evidence>
<comment type="similarity">
    <text evidence="1">Belongs to the LysR transcriptional regulatory family.</text>
</comment>
<dbReference type="InterPro" id="IPR005119">
    <property type="entry name" value="LysR_subst-bd"/>
</dbReference>
<gene>
    <name evidence="6" type="ORF">EV213_11393</name>
</gene>
<dbReference type="PANTHER" id="PTHR30126:SF64">
    <property type="entry name" value="HTH-TYPE TRANSCRIPTIONAL REGULATOR CITR"/>
    <property type="match status" value="1"/>
</dbReference>
<evidence type="ECO:0000256" key="1">
    <source>
        <dbReference type="ARBA" id="ARBA00009437"/>
    </source>
</evidence>
<dbReference type="FunFam" id="1.10.10.10:FF:000001">
    <property type="entry name" value="LysR family transcriptional regulator"/>
    <property type="match status" value="1"/>
</dbReference>
<dbReference type="PRINTS" id="PR00039">
    <property type="entry name" value="HTHLYSR"/>
</dbReference>
<dbReference type="SUPFAM" id="SSF53850">
    <property type="entry name" value="Periplasmic binding protein-like II"/>
    <property type="match status" value="1"/>
</dbReference>
<dbReference type="InterPro" id="IPR000847">
    <property type="entry name" value="LysR_HTH_N"/>
</dbReference>
<organism evidence="6 7">
    <name type="scientific">Aureibacillus halotolerans</name>
    <dbReference type="NCBI Taxonomy" id="1508390"/>
    <lineage>
        <taxon>Bacteria</taxon>
        <taxon>Bacillati</taxon>
        <taxon>Bacillota</taxon>
        <taxon>Bacilli</taxon>
        <taxon>Bacillales</taxon>
        <taxon>Bacillaceae</taxon>
        <taxon>Aureibacillus</taxon>
    </lineage>
</organism>
<dbReference type="OrthoDB" id="9803735at2"/>
<dbReference type="PROSITE" id="PS50931">
    <property type="entry name" value="HTH_LYSR"/>
    <property type="match status" value="1"/>
</dbReference>
<evidence type="ECO:0000256" key="4">
    <source>
        <dbReference type="ARBA" id="ARBA00023163"/>
    </source>
</evidence>
<feature type="domain" description="HTH lysR-type" evidence="5">
    <location>
        <begin position="1"/>
        <end position="58"/>
    </location>
</feature>
<keyword evidence="4" id="KW-0804">Transcription</keyword>
<dbReference type="GO" id="GO:0000976">
    <property type="term" value="F:transcription cis-regulatory region binding"/>
    <property type="evidence" value="ECO:0007669"/>
    <property type="project" value="TreeGrafter"/>
</dbReference>
<dbReference type="Proteomes" id="UP000295632">
    <property type="component" value="Unassembled WGS sequence"/>
</dbReference>
<dbReference type="SUPFAM" id="SSF46785">
    <property type="entry name" value="Winged helix' DNA-binding domain"/>
    <property type="match status" value="1"/>
</dbReference>
<keyword evidence="2" id="KW-0805">Transcription regulation</keyword>
<dbReference type="Gene3D" id="1.10.10.10">
    <property type="entry name" value="Winged helix-like DNA-binding domain superfamily/Winged helix DNA-binding domain"/>
    <property type="match status" value="1"/>
</dbReference>
<dbReference type="CDD" id="cd05466">
    <property type="entry name" value="PBP2_LTTR_substrate"/>
    <property type="match status" value="1"/>
</dbReference>
<protein>
    <submittedName>
        <fullName evidence="6">LysR family transcriptional repressor of citA</fullName>
    </submittedName>
</protein>